<organism evidence="1 2">
    <name type="scientific">Pyxicephalus adspersus</name>
    <name type="common">African bullfrog</name>
    <dbReference type="NCBI Taxonomy" id="30357"/>
    <lineage>
        <taxon>Eukaryota</taxon>
        <taxon>Metazoa</taxon>
        <taxon>Chordata</taxon>
        <taxon>Craniata</taxon>
        <taxon>Vertebrata</taxon>
        <taxon>Euteleostomi</taxon>
        <taxon>Amphibia</taxon>
        <taxon>Batrachia</taxon>
        <taxon>Anura</taxon>
        <taxon>Neobatrachia</taxon>
        <taxon>Ranoidea</taxon>
        <taxon>Pyxicephalidae</taxon>
        <taxon>Pyxicephalinae</taxon>
        <taxon>Pyxicephalus</taxon>
    </lineage>
</organism>
<accession>A0AAV3AJ75</accession>
<sequence>MHCKDWLTVRWQVIVYIYELNWVLTGHVGKIELCRVACANNPVGSSYLSCVYPIPVQDQDRILNMYVQWIYLCVHGRHWKFPGLPVPCHPALKVPAL</sequence>
<keyword evidence="2" id="KW-1185">Reference proteome</keyword>
<name>A0AAV3AJ75_PYXAD</name>
<dbReference type="AlphaFoldDB" id="A0AAV3AJ75"/>
<gene>
    <name evidence="1" type="ORF">GDO54_011712</name>
</gene>
<dbReference type="Proteomes" id="UP001181693">
    <property type="component" value="Unassembled WGS sequence"/>
</dbReference>
<evidence type="ECO:0000313" key="2">
    <source>
        <dbReference type="Proteomes" id="UP001181693"/>
    </source>
</evidence>
<proteinExistence type="predicted"/>
<reference evidence="1" key="1">
    <citation type="thesis" date="2020" institute="ProQuest LLC" country="789 East Eisenhower Parkway, Ann Arbor, MI, USA">
        <title>Comparative Genomics and Chromosome Evolution.</title>
        <authorList>
            <person name="Mudd A.B."/>
        </authorList>
    </citation>
    <scope>NUCLEOTIDE SEQUENCE</scope>
    <source>
        <strain evidence="1">1538</strain>
        <tissue evidence="1">Blood</tissue>
    </source>
</reference>
<comment type="caution">
    <text evidence="1">The sequence shown here is derived from an EMBL/GenBank/DDBJ whole genome shotgun (WGS) entry which is preliminary data.</text>
</comment>
<evidence type="ECO:0000313" key="1">
    <source>
        <dbReference type="EMBL" id="DBA24002.1"/>
    </source>
</evidence>
<dbReference type="EMBL" id="DYDO01000005">
    <property type="protein sequence ID" value="DBA24002.1"/>
    <property type="molecule type" value="Genomic_DNA"/>
</dbReference>
<protein>
    <submittedName>
        <fullName evidence="1">Uncharacterized protein</fullName>
    </submittedName>
</protein>